<evidence type="ECO:0000256" key="1">
    <source>
        <dbReference type="SAM" id="Phobius"/>
    </source>
</evidence>
<evidence type="ECO:0000313" key="2">
    <source>
        <dbReference type="EMBL" id="PMD56375.1"/>
    </source>
</evidence>
<keyword evidence="1" id="KW-1133">Transmembrane helix</keyword>
<feature type="transmembrane region" description="Helical" evidence="1">
    <location>
        <begin position="63"/>
        <end position="87"/>
    </location>
</feature>
<feature type="transmembrane region" description="Helical" evidence="1">
    <location>
        <begin position="133"/>
        <end position="153"/>
    </location>
</feature>
<reference evidence="2 3" key="1">
    <citation type="submission" date="2016-04" db="EMBL/GenBank/DDBJ databases">
        <title>A degradative enzymes factory behind the ericoid mycorrhizal symbiosis.</title>
        <authorList>
            <consortium name="DOE Joint Genome Institute"/>
            <person name="Martino E."/>
            <person name="Morin E."/>
            <person name="Grelet G."/>
            <person name="Kuo A."/>
            <person name="Kohler A."/>
            <person name="Daghino S."/>
            <person name="Barry K."/>
            <person name="Choi C."/>
            <person name="Cichocki N."/>
            <person name="Clum A."/>
            <person name="Copeland A."/>
            <person name="Hainaut M."/>
            <person name="Haridas S."/>
            <person name="Labutti K."/>
            <person name="Lindquist E."/>
            <person name="Lipzen A."/>
            <person name="Khouja H.-R."/>
            <person name="Murat C."/>
            <person name="Ohm R."/>
            <person name="Olson A."/>
            <person name="Spatafora J."/>
            <person name="Veneault-Fourrey C."/>
            <person name="Henrissat B."/>
            <person name="Grigoriev I."/>
            <person name="Martin F."/>
            <person name="Perotto S."/>
        </authorList>
    </citation>
    <scope>NUCLEOTIDE SEQUENCE [LARGE SCALE GENOMIC DNA]</scope>
    <source>
        <strain evidence="2 3">E</strain>
    </source>
</reference>
<keyword evidence="3" id="KW-1185">Reference proteome</keyword>
<sequence>MIALQVNIRNACTETGMEARPLIDENKAEWWELGDGKKETKNDLSKPPHNAVNAYPRSNNLNAALSFAVPAICLLSCIPAGIAWSHTPVQVGSYNDGNFYQLLSSSAMQLLGIGTLIWPTLFSGRLVNLPRVLAWILACTSILCTIISIPLYLYAPTTWSGMLSFCGNVAQTMVLLQLVYSL</sequence>
<dbReference type="AlphaFoldDB" id="A0A2J6T022"/>
<dbReference type="GeneID" id="36589755"/>
<organism evidence="2 3">
    <name type="scientific">Hyaloscypha bicolor E</name>
    <dbReference type="NCBI Taxonomy" id="1095630"/>
    <lineage>
        <taxon>Eukaryota</taxon>
        <taxon>Fungi</taxon>
        <taxon>Dikarya</taxon>
        <taxon>Ascomycota</taxon>
        <taxon>Pezizomycotina</taxon>
        <taxon>Leotiomycetes</taxon>
        <taxon>Helotiales</taxon>
        <taxon>Hyaloscyphaceae</taxon>
        <taxon>Hyaloscypha</taxon>
        <taxon>Hyaloscypha bicolor</taxon>
    </lineage>
</organism>
<dbReference type="InParanoid" id="A0A2J6T022"/>
<name>A0A2J6T022_9HELO</name>
<accession>A0A2J6T022</accession>
<evidence type="ECO:0000313" key="3">
    <source>
        <dbReference type="Proteomes" id="UP000235371"/>
    </source>
</evidence>
<proteinExistence type="predicted"/>
<dbReference type="OrthoDB" id="3562959at2759"/>
<keyword evidence="1" id="KW-0472">Membrane</keyword>
<dbReference type="RefSeq" id="XP_024733279.1">
    <property type="nucleotide sequence ID" value="XM_024881678.1"/>
</dbReference>
<keyword evidence="1" id="KW-0812">Transmembrane</keyword>
<dbReference type="Proteomes" id="UP000235371">
    <property type="component" value="Unassembled WGS sequence"/>
</dbReference>
<feature type="transmembrane region" description="Helical" evidence="1">
    <location>
        <begin position="99"/>
        <end position="121"/>
    </location>
</feature>
<protein>
    <submittedName>
        <fullName evidence="2">Uncharacterized protein</fullName>
    </submittedName>
</protein>
<dbReference type="EMBL" id="KZ613848">
    <property type="protein sequence ID" value="PMD56375.1"/>
    <property type="molecule type" value="Genomic_DNA"/>
</dbReference>
<gene>
    <name evidence="2" type="ORF">K444DRAFT_62029</name>
</gene>